<dbReference type="RefSeq" id="XP_034244154.1">
    <property type="nucleotide sequence ID" value="XM_034388263.1"/>
</dbReference>
<protein>
    <submittedName>
        <fullName evidence="3">Uncharacterized protein LOC117646915</fullName>
    </submittedName>
</protein>
<reference evidence="3" key="1">
    <citation type="submission" date="2025-08" db="UniProtKB">
        <authorList>
            <consortium name="RefSeq"/>
        </authorList>
    </citation>
    <scope>IDENTIFICATION</scope>
    <source>
        <tissue evidence="3">Total insect</tissue>
    </source>
</reference>
<organism evidence="3">
    <name type="scientific">Thrips palmi</name>
    <name type="common">Melon thrips</name>
    <dbReference type="NCBI Taxonomy" id="161013"/>
    <lineage>
        <taxon>Eukaryota</taxon>
        <taxon>Metazoa</taxon>
        <taxon>Ecdysozoa</taxon>
        <taxon>Arthropoda</taxon>
        <taxon>Hexapoda</taxon>
        <taxon>Insecta</taxon>
        <taxon>Pterygota</taxon>
        <taxon>Neoptera</taxon>
        <taxon>Paraneoptera</taxon>
        <taxon>Thysanoptera</taxon>
        <taxon>Terebrantia</taxon>
        <taxon>Thripoidea</taxon>
        <taxon>Thripidae</taxon>
        <taxon>Thrips</taxon>
    </lineage>
</organism>
<dbReference type="InterPro" id="IPR004119">
    <property type="entry name" value="EcKL"/>
</dbReference>
<dbReference type="PANTHER" id="PTHR11012">
    <property type="entry name" value="PROTEIN KINASE-LIKE DOMAIN-CONTAINING"/>
    <property type="match status" value="1"/>
</dbReference>
<evidence type="ECO:0000313" key="3">
    <source>
        <dbReference type="RefSeq" id="XP_034244154.1"/>
    </source>
</evidence>
<gene>
    <name evidence="3" type="primary">LOC117646915</name>
</gene>
<dbReference type="GeneID" id="117646915"/>
<accession>A0A6P8ZPI3</accession>
<dbReference type="Proteomes" id="UP000515158">
    <property type="component" value="Unplaced"/>
</dbReference>
<dbReference type="FunCoup" id="A0A6P8ZPI3">
    <property type="interactions" value="13"/>
</dbReference>
<dbReference type="SMART" id="SM00587">
    <property type="entry name" value="CHK"/>
    <property type="match status" value="1"/>
</dbReference>
<dbReference type="AlphaFoldDB" id="A0A6P8ZPI3"/>
<dbReference type="Pfam" id="PF02958">
    <property type="entry name" value="EcKL"/>
    <property type="match status" value="1"/>
</dbReference>
<proteinExistence type="predicted"/>
<feature type="domain" description="CHK kinase-like" evidence="1">
    <location>
        <begin position="120"/>
        <end position="314"/>
    </location>
</feature>
<evidence type="ECO:0000313" key="2">
    <source>
        <dbReference type="Proteomes" id="UP000515158"/>
    </source>
</evidence>
<name>A0A6P8ZPI3_THRPL</name>
<dbReference type="InterPro" id="IPR011009">
    <property type="entry name" value="Kinase-like_dom_sf"/>
</dbReference>
<dbReference type="OrthoDB" id="190089at2759"/>
<dbReference type="Gene3D" id="3.90.1200.10">
    <property type="match status" value="1"/>
</dbReference>
<dbReference type="InParanoid" id="A0A6P8ZPI3"/>
<dbReference type="PANTHER" id="PTHR11012:SF30">
    <property type="entry name" value="PROTEIN KINASE-LIKE DOMAIN-CONTAINING"/>
    <property type="match status" value="1"/>
</dbReference>
<keyword evidence="2" id="KW-1185">Reference proteome</keyword>
<dbReference type="InterPro" id="IPR015897">
    <property type="entry name" value="CHK_kinase-like"/>
</dbReference>
<dbReference type="KEGG" id="tpal:117646915"/>
<sequence length="406" mass="45949">MAANGAAVAVPESVDRALKHIVHERGWKNPKYHIEQGSNDGDGYLSALYRIVIRNEDDPLCLMCKAMLPSMEKSHFVEGAFRCEIFVYNRLLPALEELVHLKKPLPWPRGYPTDPQSPCLVIEDMKPQGFGINKRGATLDERQCRLIATQLARLHGAGMVLDKFRPDLIAELKEMVDEPVWLEELKNVFLPFLKSSVNTPDMLKDRFPPSVMEKLESISTMSIEDYFEYLRPDPEGGNSIVHGDCHVNNILFQQNEAGATVGCCLIDFQIVRYAWPAPDLAIILLCTTEKKLRDEHWASLMRQYHDELQGTLRAGGIEDPDSVYPWHMFQRQMQRACRMAVGMVPCMVHVFTDDSAIKDVQGAIADATGSEEAKDSEVAGFQVKDTPEVRRRYGDAVQSMLDWGWL</sequence>
<evidence type="ECO:0000259" key="1">
    <source>
        <dbReference type="SMART" id="SM00587"/>
    </source>
</evidence>
<dbReference type="SUPFAM" id="SSF56112">
    <property type="entry name" value="Protein kinase-like (PK-like)"/>
    <property type="match status" value="1"/>
</dbReference>